<sequence>MSYAQRFQAGWQFLKACFRFLVKNPSLLILPIFSMLAVIIAIASLFISSFFELNIVVHLYQNEKPLFFACLILFYFLLTFIIIFFNASLIDCVLQRLQGQKMNIFQAMASTLKKIGPLLGWALISATIAAFFNFLERSHSTIADILSAIFGFSWSVVTYFVLPVMVAENVGPIAAIKQSIHLLGKGWRKLLIVNFLLFLIIAVIVAISCFLAELFKLQIQSGGGFTLAAGLIFFGLWLIINTTFNAIFNSALYLYIKGEHPINFDGSVIRDMIINKNNNKLPEDLKRS</sequence>
<dbReference type="EMBL" id="UGNW01000001">
    <property type="protein sequence ID" value="STX32488.1"/>
    <property type="molecule type" value="Genomic_DNA"/>
</dbReference>
<gene>
    <name evidence="2" type="ORF">Lbir_1529</name>
    <name evidence="3" type="ORF">NCTC12437_02273</name>
</gene>
<organism evidence="3 5">
    <name type="scientific">Legionella birminghamensis</name>
    <dbReference type="NCBI Taxonomy" id="28083"/>
    <lineage>
        <taxon>Bacteria</taxon>
        <taxon>Pseudomonadati</taxon>
        <taxon>Pseudomonadota</taxon>
        <taxon>Gammaproteobacteria</taxon>
        <taxon>Legionellales</taxon>
        <taxon>Legionellaceae</taxon>
        <taxon>Legionella</taxon>
    </lineage>
</organism>
<dbReference type="Pfam" id="PF19656">
    <property type="entry name" value="DUF6159"/>
    <property type="match status" value="1"/>
</dbReference>
<evidence type="ECO:0000313" key="3">
    <source>
        <dbReference type="EMBL" id="STX32488.1"/>
    </source>
</evidence>
<dbReference type="EMBL" id="LNXT01000019">
    <property type="protein sequence ID" value="KTC71674.1"/>
    <property type="molecule type" value="Genomic_DNA"/>
</dbReference>
<dbReference type="OrthoDB" id="5637493at2"/>
<evidence type="ECO:0000313" key="5">
    <source>
        <dbReference type="Proteomes" id="UP000255066"/>
    </source>
</evidence>
<evidence type="ECO:0000313" key="2">
    <source>
        <dbReference type="EMBL" id="KTC71674.1"/>
    </source>
</evidence>
<evidence type="ECO:0000256" key="1">
    <source>
        <dbReference type="SAM" id="Phobius"/>
    </source>
</evidence>
<feature type="transmembrane region" description="Helical" evidence="1">
    <location>
        <begin position="115"/>
        <end position="135"/>
    </location>
</feature>
<keyword evidence="1" id="KW-0812">Transmembrane</keyword>
<feature type="transmembrane region" description="Helical" evidence="1">
    <location>
        <begin position="66"/>
        <end position="94"/>
    </location>
</feature>
<reference evidence="3 5" key="2">
    <citation type="submission" date="2018-06" db="EMBL/GenBank/DDBJ databases">
        <authorList>
            <consortium name="Pathogen Informatics"/>
            <person name="Doyle S."/>
        </authorList>
    </citation>
    <scope>NUCLEOTIDE SEQUENCE [LARGE SCALE GENOMIC DNA]</scope>
    <source>
        <strain evidence="3 5">NCTC12437</strain>
    </source>
</reference>
<proteinExistence type="predicted"/>
<keyword evidence="1" id="KW-0472">Membrane</keyword>
<dbReference type="Proteomes" id="UP000255066">
    <property type="component" value="Unassembled WGS sequence"/>
</dbReference>
<reference evidence="2 4" key="1">
    <citation type="submission" date="2015-11" db="EMBL/GenBank/DDBJ databases">
        <title>Genomic analysis of 38 Legionella species identifies large and diverse effector repertoires.</title>
        <authorList>
            <person name="Burstein D."/>
            <person name="Amaro F."/>
            <person name="Zusman T."/>
            <person name="Lifshitz Z."/>
            <person name="Cohen O."/>
            <person name="Gilbert J.A."/>
            <person name="Pupko T."/>
            <person name="Shuman H.A."/>
            <person name="Segal G."/>
        </authorList>
    </citation>
    <scope>NUCLEOTIDE SEQUENCE [LARGE SCALE GENOMIC DNA]</scope>
    <source>
        <strain evidence="2 4">CDC#1407-AL-14</strain>
    </source>
</reference>
<keyword evidence="1" id="KW-1133">Transmembrane helix</keyword>
<dbReference type="Proteomes" id="UP000054735">
    <property type="component" value="Unassembled WGS sequence"/>
</dbReference>
<evidence type="ECO:0000313" key="4">
    <source>
        <dbReference type="Proteomes" id="UP000054735"/>
    </source>
</evidence>
<accession>A0A378IB86</accession>
<feature type="transmembrane region" description="Helical" evidence="1">
    <location>
        <begin position="227"/>
        <end position="248"/>
    </location>
</feature>
<dbReference type="STRING" id="28083.Lbir_1529"/>
<dbReference type="InterPro" id="IPR046157">
    <property type="entry name" value="DUF6159"/>
</dbReference>
<name>A0A378IB86_9GAMM</name>
<keyword evidence="4" id="KW-1185">Reference proteome</keyword>
<feature type="transmembrane region" description="Helical" evidence="1">
    <location>
        <begin position="28"/>
        <end position="51"/>
    </location>
</feature>
<protein>
    <submittedName>
        <fullName evidence="3">Predicted integral membrane protein</fullName>
    </submittedName>
</protein>
<dbReference type="AlphaFoldDB" id="A0A378IB86"/>
<feature type="transmembrane region" description="Helical" evidence="1">
    <location>
        <begin position="147"/>
        <end position="170"/>
    </location>
</feature>
<feature type="transmembrane region" description="Helical" evidence="1">
    <location>
        <begin position="191"/>
        <end position="215"/>
    </location>
</feature>
<dbReference type="RefSeq" id="WP_058523588.1">
    <property type="nucleotide sequence ID" value="NZ_CAAAHV010000001.1"/>
</dbReference>